<evidence type="ECO:0000313" key="1">
    <source>
        <dbReference type="EMBL" id="SEV91267.1"/>
    </source>
</evidence>
<dbReference type="RefSeq" id="WP_090256941.1">
    <property type="nucleotide sequence ID" value="NZ_JAPPSP010000002.1"/>
</dbReference>
<gene>
    <name evidence="1" type="ORF">SAMN05216290_0641</name>
</gene>
<dbReference type="EMBL" id="FOIR01000001">
    <property type="protein sequence ID" value="SEV91267.1"/>
    <property type="molecule type" value="Genomic_DNA"/>
</dbReference>
<dbReference type="AlphaFoldDB" id="A0A1I0MSN5"/>
<evidence type="ECO:0000313" key="2">
    <source>
        <dbReference type="Proteomes" id="UP000199437"/>
    </source>
</evidence>
<dbReference type="Proteomes" id="UP000199437">
    <property type="component" value="Unassembled WGS sequence"/>
</dbReference>
<protein>
    <submittedName>
        <fullName evidence="1">Uncharacterized protein</fullName>
    </submittedName>
</protein>
<keyword evidence="2" id="KW-1185">Reference proteome</keyword>
<sequence>MNSNFSFDSLSPEHLKHLTYALVSKWLATSQKDALSIFSNFEAFLRYEQIQLPKWINSLDSEEVNICLKVSLKEINESDGYHPKKWLEELCTKLEGQTKQSLPPALLTKGFVLMLVILAVRSKAVQKDKADFYQGIPSDLSTIIYKSSNLLRRDLYTPV</sequence>
<reference evidence="2" key="1">
    <citation type="submission" date="2016-10" db="EMBL/GenBank/DDBJ databases">
        <authorList>
            <person name="Varghese N."/>
            <person name="Submissions S."/>
        </authorList>
    </citation>
    <scope>NUCLEOTIDE SEQUENCE [LARGE SCALE GENOMIC DNA]</scope>
    <source>
        <strain evidence="2">CGMCC 1.12402</strain>
    </source>
</reference>
<name>A0A1I0MSN5_9BACT</name>
<organism evidence="1 2">
    <name type="scientific">Roseivirga pacifica</name>
    <dbReference type="NCBI Taxonomy" id="1267423"/>
    <lineage>
        <taxon>Bacteria</taxon>
        <taxon>Pseudomonadati</taxon>
        <taxon>Bacteroidota</taxon>
        <taxon>Cytophagia</taxon>
        <taxon>Cytophagales</taxon>
        <taxon>Roseivirgaceae</taxon>
        <taxon>Roseivirga</taxon>
    </lineage>
</organism>
<accession>A0A1I0MSN5</accession>
<proteinExistence type="predicted"/>